<dbReference type="SUPFAM" id="SSF52980">
    <property type="entry name" value="Restriction endonuclease-like"/>
    <property type="match status" value="1"/>
</dbReference>
<dbReference type="PANTHER" id="PTHR11070:SF59">
    <property type="entry name" value="DNA 3'-5' HELICASE"/>
    <property type="match status" value="1"/>
</dbReference>
<dbReference type="PROSITE" id="PS51217">
    <property type="entry name" value="UVRD_HELICASE_CTER"/>
    <property type="match status" value="1"/>
</dbReference>
<evidence type="ECO:0000256" key="12">
    <source>
        <dbReference type="ARBA" id="ARBA00034617"/>
    </source>
</evidence>
<gene>
    <name evidence="18" type="ORF">CPHO_09445</name>
</gene>
<evidence type="ECO:0000256" key="6">
    <source>
        <dbReference type="ARBA" id="ARBA00022806"/>
    </source>
</evidence>
<dbReference type="EMBL" id="CP009249">
    <property type="protein sequence ID" value="APT93772.1"/>
    <property type="molecule type" value="Genomic_DNA"/>
</dbReference>
<dbReference type="InterPro" id="IPR038726">
    <property type="entry name" value="PDDEXK_AddAB-type"/>
</dbReference>
<evidence type="ECO:0000259" key="16">
    <source>
        <dbReference type="PROSITE" id="PS51198"/>
    </source>
</evidence>
<dbReference type="GO" id="GO:0043138">
    <property type="term" value="F:3'-5' DNA helicase activity"/>
    <property type="evidence" value="ECO:0007669"/>
    <property type="project" value="UniProtKB-EC"/>
</dbReference>
<sequence>MDTVIAKIESGADPAGILVISASKESGALLRQELLSRVEDFATGSTLVRSVHSVAFALLRTAEGRPGDSELRLITGAEQDAVIRELLSGHVDSGAQMWPEFIRPALPLVGFARQLRDFLLRSSERGQGPDDLIALGLEWNKPMWTAAGHFLREYERVMALAGHHSLNAAELVAQVAAQPQLTERHSWHTVVVDDAQLLDPNAANLVTALAPEAELFMAGGDPEQAVFAFRGAREEFFATLPEQLPGLETIDLGGSRRQSQPACICAVESQGAQRDVVADLVRRRHLDDQVAYSDIAVIVRGGGEIGQIRRALLAAGVPVHINPTDIVLSEQRLVAAMVQALRALQHPLDNAELEELIVGPVGGADPVAMRRLIRGLRRFAPNARGLDTLRELLDGELPDFGGKLTDREQDILARLRKVLRAGREALGGSIEEVLWAVWDATGLSARLQNAALAGGARGSQADRDLDAIMALFDMAGDYSERYPEADLDAFLHHVEEQELPTGVRDRRVAAPEAVEILSAHGAVGREWDTVIVVGAQEGTWPSLGETGSIFDQEELIDYLDDQIPPGSHVSHLPERLVQERRLFHVATTRHRNRLAIVTVDAPDADTVAEPSRFIEEFFGYSRSALKVQAPGVIDPAGLAVADPLERAHLTVLSQSSFVAQMRRLVTAPDTDEATRNQAARQLARLAAAGVPGAHPEQWWGLREVASLKPAKTRSTVSPSRVEALMNCPLNAVLDRLGEDGGTSIHLIRGNLAHAYLEALGRGVDEPTARALVMSTFTDLLEVPRWKRDFELAEFERLLERTHIWVQASAGSHELVGVEVPVHTRVADGVTIFGFIDRLERQGDEYFIVDLKTGKYPPTSQEAQDNPQLATYQLALANGAFEDGQIVDGEGLKVGGASLVYPATSSKSITERAQSAWEPEELREFAAQLPALVAQLRGPEITAQVNDNCENCLVLTLCPARAEGKMLTDV</sequence>
<keyword evidence="11" id="KW-0413">Isomerase</keyword>
<dbReference type="Gene3D" id="3.40.50.300">
    <property type="entry name" value="P-loop containing nucleotide triphosphate hydrolases"/>
    <property type="match status" value="2"/>
</dbReference>
<protein>
    <recommendedName>
        <fullName evidence="13">DNA 3'-5' helicase</fullName>
        <ecNumber evidence="13">5.6.2.4</ecNumber>
    </recommendedName>
</protein>
<dbReference type="PANTHER" id="PTHR11070">
    <property type="entry name" value="UVRD / RECB / PCRA DNA HELICASE FAMILY MEMBER"/>
    <property type="match status" value="1"/>
</dbReference>
<keyword evidence="6 15" id="KW-0347">Helicase</keyword>
<dbReference type="GO" id="GO:0033202">
    <property type="term" value="C:DNA helicase complex"/>
    <property type="evidence" value="ECO:0007669"/>
    <property type="project" value="TreeGrafter"/>
</dbReference>
<feature type="domain" description="UvrD-like helicase C-terminal" evidence="17">
    <location>
        <begin position="231"/>
        <end position="524"/>
    </location>
</feature>
<evidence type="ECO:0000256" key="4">
    <source>
        <dbReference type="ARBA" id="ARBA00022763"/>
    </source>
</evidence>
<accession>A0A1L7D744</accession>
<comment type="catalytic activity">
    <reaction evidence="12">
        <text>Couples ATP hydrolysis with the unwinding of duplex DNA by translocating in the 3'-5' direction.</text>
        <dbReference type="EC" id="5.6.2.4"/>
    </reaction>
</comment>
<evidence type="ECO:0000256" key="14">
    <source>
        <dbReference type="ARBA" id="ARBA00048988"/>
    </source>
</evidence>
<proteinExistence type="inferred from homology"/>
<dbReference type="KEGG" id="cpho:CPHO_09445"/>
<feature type="domain" description="UvrD-like helicase ATP-binding" evidence="16">
    <location>
        <begin position="1"/>
        <end position="259"/>
    </location>
</feature>
<comment type="similarity">
    <text evidence="1">Belongs to the helicase family. UvrD subfamily.</text>
</comment>
<evidence type="ECO:0000256" key="3">
    <source>
        <dbReference type="ARBA" id="ARBA00022741"/>
    </source>
</evidence>
<dbReference type="SUPFAM" id="SSF52540">
    <property type="entry name" value="P-loop containing nucleoside triphosphate hydrolases"/>
    <property type="match status" value="1"/>
</dbReference>
<reference evidence="18 19" key="1">
    <citation type="submission" date="2014-08" db="EMBL/GenBank/DDBJ databases">
        <title>Complete genome sequence of Corynebacterium phocae M408/89/1(T)(=DSM 44612(T)), isolated from the common seal (Phoca vitulina).</title>
        <authorList>
            <person name="Ruckert C."/>
            <person name="Albersmeier A."/>
            <person name="Winkler A."/>
            <person name="Kalinowski J."/>
        </authorList>
    </citation>
    <scope>NUCLEOTIDE SEQUENCE [LARGE SCALE GENOMIC DNA]</scope>
    <source>
        <strain evidence="18 19">M408/89/1</strain>
    </source>
</reference>
<keyword evidence="2" id="KW-0540">Nuclease</keyword>
<dbReference type="Pfam" id="PF00580">
    <property type="entry name" value="UvrD-helicase"/>
    <property type="match status" value="1"/>
</dbReference>
<keyword evidence="10" id="KW-0234">DNA repair</keyword>
<name>A0A1L7D744_9CORY</name>
<dbReference type="Gene3D" id="1.10.486.10">
    <property type="entry name" value="PCRA, domain 4"/>
    <property type="match status" value="1"/>
</dbReference>
<dbReference type="InterPro" id="IPR011335">
    <property type="entry name" value="Restrct_endonuc-II-like"/>
</dbReference>
<dbReference type="GO" id="GO:0003677">
    <property type="term" value="F:DNA binding"/>
    <property type="evidence" value="ECO:0007669"/>
    <property type="project" value="UniProtKB-KW"/>
</dbReference>
<evidence type="ECO:0000256" key="1">
    <source>
        <dbReference type="ARBA" id="ARBA00009922"/>
    </source>
</evidence>
<dbReference type="Gene3D" id="1.10.10.160">
    <property type="match status" value="1"/>
</dbReference>
<keyword evidence="5 15" id="KW-0378">Hydrolase</keyword>
<evidence type="ECO:0000256" key="2">
    <source>
        <dbReference type="ARBA" id="ARBA00022722"/>
    </source>
</evidence>
<dbReference type="Proteomes" id="UP000185491">
    <property type="component" value="Chromosome"/>
</dbReference>
<evidence type="ECO:0000256" key="10">
    <source>
        <dbReference type="ARBA" id="ARBA00023204"/>
    </source>
</evidence>
<keyword evidence="7" id="KW-0269">Exonuclease</keyword>
<keyword evidence="9" id="KW-0238">DNA-binding</keyword>
<evidence type="ECO:0000313" key="18">
    <source>
        <dbReference type="EMBL" id="APT93772.1"/>
    </source>
</evidence>
<dbReference type="EC" id="5.6.2.4" evidence="13"/>
<dbReference type="STRING" id="161895.CPHO_09445"/>
<evidence type="ECO:0000313" key="19">
    <source>
        <dbReference type="Proteomes" id="UP000185491"/>
    </source>
</evidence>
<dbReference type="Pfam" id="PF13361">
    <property type="entry name" value="UvrD_C"/>
    <property type="match status" value="1"/>
</dbReference>
<keyword evidence="4" id="KW-0227">DNA damage</keyword>
<evidence type="ECO:0000256" key="15">
    <source>
        <dbReference type="PROSITE-ProRule" id="PRU00560"/>
    </source>
</evidence>
<evidence type="ECO:0000259" key="17">
    <source>
        <dbReference type="PROSITE" id="PS51217"/>
    </source>
</evidence>
<dbReference type="InterPro" id="IPR014017">
    <property type="entry name" value="DNA_helicase_UvrD-like_C"/>
</dbReference>
<keyword evidence="8 15" id="KW-0067">ATP-binding</keyword>
<dbReference type="InterPro" id="IPR014016">
    <property type="entry name" value="UvrD-like_ATP-bd"/>
</dbReference>
<dbReference type="PROSITE" id="PS51198">
    <property type="entry name" value="UVRD_HELICASE_ATP_BIND"/>
    <property type="match status" value="1"/>
</dbReference>
<keyword evidence="3 15" id="KW-0547">Nucleotide-binding</keyword>
<dbReference type="InterPro" id="IPR011604">
    <property type="entry name" value="PDDEXK-like_dom_sf"/>
</dbReference>
<keyword evidence="19" id="KW-1185">Reference proteome</keyword>
<dbReference type="Gene3D" id="3.90.320.10">
    <property type="match status" value="1"/>
</dbReference>
<evidence type="ECO:0000256" key="5">
    <source>
        <dbReference type="ARBA" id="ARBA00022801"/>
    </source>
</evidence>
<dbReference type="Pfam" id="PF12705">
    <property type="entry name" value="PDDEXK_1"/>
    <property type="match status" value="1"/>
</dbReference>
<evidence type="ECO:0000256" key="9">
    <source>
        <dbReference type="ARBA" id="ARBA00023125"/>
    </source>
</evidence>
<evidence type="ECO:0000256" key="8">
    <source>
        <dbReference type="ARBA" id="ARBA00022840"/>
    </source>
</evidence>
<comment type="caution">
    <text evidence="15">Lacks conserved residue(s) required for the propagation of feature annotation.</text>
</comment>
<dbReference type="GO" id="GO:0005829">
    <property type="term" value="C:cytosol"/>
    <property type="evidence" value="ECO:0007669"/>
    <property type="project" value="TreeGrafter"/>
</dbReference>
<dbReference type="GO" id="GO:0005524">
    <property type="term" value="F:ATP binding"/>
    <property type="evidence" value="ECO:0007669"/>
    <property type="project" value="UniProtKB-UniRule"/>
</dbReference>
<dbReference type="InterPro" id="IPR027417">
    <property type="entry name" value="P-loop_NTPase"/>
</dbReference>
<dbReference type="InterPro" id="IPR000212">
    <property type="entry name" value="DNA_helicase_UvrD/REP"/>
</dbReference>
<evidence type="ECO:0000256" key="13">
    <source>
        <dbReference type="ARBA" id="ARBA00034808"/>
    </source>
</evidence>
<dbReference type="GO" id="GO:0004527">
    <property type="term" value="F:exonuclease activity"/>
    <property type="evidence" value="ECO:0007669"/>
    <property type="project" value="UniProtKB-KW"/>
</dbReference>
<organism evidence="18 19">
    <name type="scientific">Corynebacterium phocae</name>
    <dbReference type="NCBI Taxonomy" id="161895"/>
    <lineage>
        <taxon>Bacteria</taxon>
        <taxon>Bacillati</taxon>
        <taxon>Actinomycetota</taxon>
        <taxon>Actinomycetes</taxon>
        <taxon>Mycobacteriales</taxon>
        <taxon>Corynebacteriaceae</taxon>
        <taxon>Corynebacterium</taxon>
    </lineage>
</organism>
<dbReference type="InterPro" id="IPR013986">
    <property type="entry name" value="DExx_box_DNA_helicase_dom_sf"/>
</dbReference>
<evidence type="ECO:0000256" key="11">
    <source>
        <dbReference type="ARBA" id="ARBA00023235"/>
    </source>
</evidence>
<comment type="catalytic activity">
    <reaction evidence="14">
        <text>ATP + H2O = ADP + phosphate + H(+)</text>
        <dbReference type="Rhea" id="RHEA:13065"/>
        <dbReference type="ChEBI" id="CHEBI:15377"/>
        <dbReference type="ChEBI" id="CHEBI:15378"/>
        <dbReference type="ChEBI" id="CHEBI:30616"/>
        <dbReference type="ChEBI" id="CHEBI:43474"/>
        <dbReference type="ChEBI" id="CHEBI:456216"/>
        <dbReference type="EC" id="5.6.2.4"/>
    </reaction>
</comment>
<dbReference type="GO" id="GO:0000725">
    <property type="term" value="P:recombinational repair"/>
    <property type="evidence" value="ECO:0007669"/>
    <property type="project" value="TreeGrafter"/>
</dbReference>
<evidence type="ECO:0000256" key="7">
    <source>
        <dbReference type="ARBA" id="ARBA00022839"/>
    </source>
</evidence>
<dbReference type="AlphaFoldDB" id="A0A1L7D744"/>